<proteinExistence type="predicted"/>
<dbReference type="InterPro" id="IPR028992">
    <property type="entry name" value="Hedgehog/Intein_dom"/>
</dbReference>
<dbReference type="Pfam" id="PF13403">
    <property type="entry name" value="Hint_2"/>
    <property type="match status" value="1"/>
</dbReference>
<accession>A0A2K9MJK8</accession>
<sequence>MAKVGFNPEIKDVEIAPCFTPGTMIATDQGEVAVEDLVAGDRVWTRDRGYQPISWIGSRRLNAAALDVSPNLRPIRIAAGALGNGTPERDLVVSPQHRILIRSAIAGRMFGADEVLVGAKHLVGLPGITVARDMAQVEYIHFLLDGHAIVRSNGAETESLYLGPEALKGIPDAARAEIRQLFPELIASAPEPARHLPRGRLARKLAERHAANERVLVS</sequence>
<dbReference type="InterPro" id="IPR003587">
    <property type="entry name" value="Hint_dom_N"/>
</dbReference>
<protein>
    <submittedName>
        <fullName evidence="2">Hemolysin</fullName>
    </submittedName>
</protein>
<dbReference type="Gene3D" id="2.170.16.10">
    <property type="entry name" value="Hedgehog/Intein (Hint) domain"/>
    <property type="match status" value="1"/>
</dbReference>
<keyword evidence="3" id="KW-1185">Reference proteome</keyword>
<dbReference type="OrthoDB" id="6305173at2"/>
<organism evidence="2 3">
    <name type="scientific">Paracoccus jeotgali</name>
    <dbReference type="NCBI Taxonomy" id="2065379"/>
    <lineage>
        <taxon>Bacteria</taxon>
        <taxon>Pseudomonadati</taxon>
        <taxon>Pseudomonadota</taxon>
        <taxon>Alphaproteobacteria</taxon>
        <taxon>Rhodobacterales</taxon>
        <taxon>Paracoccaceae</taxon>
        <taxon>Paracoccus</taxon>
    </lineage>
</organism>
<name>A0A2K9MJK8_9RHOB</name>
<dbReference type="KEGG" id="paru:CYR75_10835"/>
<dbReference type="Proteomes" id="UP000234882">
    <property type="component" value="Chromosome"/>
</dbReference>
<feature type="domain" description="Hint" evidence="1">
    <location>
        <begin position="16"/>
        <end position="119"/>
    </location>
</feature>
<evidence type="ECO:0000313" key="2">
    <source>
        <dbReference type="EMBL" id="AUM75662.1"/>
    </source>
</evidence>
<dbReference type="InterPro" id="IPR036844">
    <property type="entry name" value="Hint_dom_sf"/>
</dbReference>
<dbReference type="AlphaFoldDB" id="A0A2K9MJK8"/>
<reference evidence="3" key="1">
    <citation type="submission" date="2017-12" db="EMBL/GenBank/DDBJ databases">
        <title>Genomic analysis of Paracoccus sp. CBA4604.</title>
        <authorList>
            <person name="Roh S.W."/>
            <person name="Kim J.Y."/>
            <person name="Kim J.S."/>
        </authorList>
    </citation>
    <scope>NUCLEOTIDE SEQUENCE [LARGE SCALE GENOMIC DNA]</scope>
    <source>
        <strain evidence="3">CBA4604</strain>
    </source>
</reference>
<dbReference type="SUPFAM" id="SSF51294">
    <property type="entry name" value="Hedgehog/intein (Hint) domain"/>
    <property type="match status" value="1"/>
</dbReference>
<dbReference type="EMBL" id="CP025583">
    <property type="protein sequence ID" value="AUM75662.1"/>
    <property type="molecule type" value="Genomic_DNA"/>
</dbReference>
<gene>
    <name evidence="2" type="ORF">CYR75_10835</name>
</gene>
<evidence type="ECO:0000259" key="1">
    <source>
        <dbReference type="SMART" id="SM00306"/>
    </source>
</evidence>
<dbReference type="SMART" id="SM00306">
    <property type="entry name" value="HintN"/>
    <property type="match status" value="1"/>
</dbReference>
<evidence type="ECO:0000313" key="3">
    <source>
        <dbReference type="Proteomes" id="UP000234882"/>
    </source>
</evidence>